<accession>A0AA87YPY9</accession>
<organism evidence="1 2">
    <name type="scientific">Ficus carica</name>
    <name type="common">Common fig</name>
    <dbReference type="NCBI Taxonomy" id="3494"/>
    <lineage>
        <taxon>Eukaryota</taxon>
        <taxon>Viridiplantae</taxon>
        <taxon>Streptophyta</taxon>
        <taxon>Embryophyta</taxon>
        <taxon>Tracheophyta</taxon>
        <taxon>Spermatophyta</taxon>
        <taxon>Magnoliopsida</taxon>
        <taxon>eudicotyledons</taxon>
        <taxon>Gunneridae</taxon>
        <taxon>Pentapetalae</taxon>
        <taxon>rosids</taxon>
        <taxon>fabids</taxon>
        <taxon>Rosales</taxon>
        <taxon>Moraceae</taxon>
        <taxon>Ficeae</taxon>
        <taxon>Ficus</taxon>
    </lineage>
</organism>
<keyword evidence="2" id="KW-1185">Reference proteome</keyword>
<evidence type="ECO:0000313" key="2">
    <source>
        <dbReference type="Proteomes" id="UP001187192"/>
    </source>
</evidence>
<reference evidence="1" key="1">
    <citation type="submission" date="2023-07" db="EMBL/GenBank/DDBJ databases">
        <title>draft genome sequence of fig (Ficus carica).</title>
        <authorList>
            <person name="Takahashi T."/>
            <person name="Nishimura K."/>
        </authorList>
    </citation>
    <scope>NUCLEOTIDE SEQUENCE</scope>
</reference>
<proteinExistence type="predicted"/>
<sequence length="67" mass="7516">LDVLITSLVLSFLIPFLRLVLFFEPSLAGRKEESQGQLLRFQANLDVLRITQAKPLPVKAVVKVVVK</sequence>
<evidence type="ECO:0000313" key="1">
    <source>
        <dbReference type="EMBL" id="GMN18767.1"/>
    </source>
</evidence>
<dbReference type="EMBL" id="BTGU01007505">
    <property type="protein sequence ID" value="GMN18767.1"/>
    <property type="molecule type" value="Genomic_DNA"/>
</dbReference>
<dbReference type="AlphaFoldDB" id="A0AA87YPY9"/>
<name>A0AA87YPY9_FICCA</name>
<gene>
    <name evidence="1" type="ORF">TIFTF001_049853</name>
</gene>
<protein>
    <submittedName>
        <fullName evidence="1">Uncharacterized protein</fullName>
    </submittedName>
</protein>
<feature type="non-terminal residue" evidence="1">
    <location>
        <position position="1"/>
    </location>
</feature>
<comment type="caution">
    <text evidence="1">The sequence shown here is derived from an EMBL/GenBank/DDBJ whole genome shotgun (WGS) entry which is preliminary data.</text>
</comment>
<dbReference type="Proteomes" id="UP001187192">
    <property type="component" value="Unassembled WGS sequence"/>
</dbReference>